<name>A0A6N3AAD5_9BACT</name>
<dbReference type="InterPro" id="IPR001279">
    <property type="entry name" value="Metallo-B-lactamas"/>
</dbReference>
<dbReference type="AlphaFoldDB" id="A0A6N3AAD5"/>
<proteinExistence type="predicted"/>
<dbReference type="SUPFAM" id="SSF56281">
    <property type="entry name" value="Metallo-hydrolase/oxidoreductase"/>
    <property type="match status" value="1"/>
</dbReference>
<evidence type="ECO:0000313" key="2">
    <source>
        <dbReference type="EMBL" id="VYT88581.1"/>
    </source>
</evidence>
<dbReference type="EMBL" id="CACRUT010000008">
    <property type="protein sequence ID" value="VYT88581.1"/>
    <property type="molecule type" value="Genomic_DNA"/>
</dbReference>
<dbReference type="Gene3D" id="3.60.15.10">
    <property type="entry name" value="Ribonuclease Z/Hydroxyacylglutathione hydrolase-like"/>
    <property type="match status" value="1"/>
</dbReference>
<dbReference type="PANTHER" id="PTHR42663">
    <property type="entry name" value="HYDROLASE C777.06C-RELATED-RELATED"/>
    <property type="match status" value="1"/>
</dbReference>
<reference evidence="2" key="1">
    <citation type="submission" date="2019-11" db="EMBL/GenBank/DDBJ databases">
        <authorList>
            <person name="Feng L."/>
        </authorList>
    </citation>
    <scope>NUCLEOTIDE SEQUENCE</scope>
    <source>
        <strain evidence="2">PclaraLFYP37</strain>
    </source>
</reference>
<dbReference type="PANTHER" id="PTHR42663:SF6">
    <property type="entry name" value="HYDROLASE C777.06C-RELATED"/>
    <property type="match status" value="1"/>
</dbReference>
<dbReference type="PROSITE" id="PS51257">
    <property type="entry name" value="PROKAR_LIPOPROTEIN"/>
    <property type="match status" value="1"/>
</dbReference>
<dbReference type="EC" id="3.1.4.55" evidence="2"/>
<dbReference type="InterPro" id="IPR036866">
    <property type="entry name" value="RibonucZ/Hydroxyglut_hydro"/>
</dbReference>
<accession>A0A6N3AAD5</accession>
<dbReference type="Pfam" id="PF12706">
    <property type="entry name" value="Lactamase_B_2"/>
    <property type="match status" value="1"/>
</dbReference>
<evidence type="ECO:0000259" key="1">
    <source>
        <dbReference type="SMART" id="SM00849"/>
    </source>
</evidence>
<protein>
    <submittedName>
        <fullName evidence="2">Phosphoribosyl 1,2-cyclic phosphodiesterase</fullName>
        <ecNumber evidence="2">3.1.4.55</ecNumber>
    </submittedName>
</protein>
<organism evidence="2">
    <name type="scientific">Paraprevotella clara</name>
    <dbReference type="NCBI Taxonomy" id="454154"/>
    <lineage>
        <taxon>Bacteria</taxon>
        <taxon>Pseudomonadati</taxon>
        <taxon>Bacteroidota</taxon>
        <taxon>Bacteroidia</taxon>
        <taxon>Bacteroidales</taxon>
        <taxon>Prevotellaceae</taxon>
        <taxon>Paraprevotella</taxon>
    </lineage>
</organism>
<gene>
    <name evidence="2" type="primary">phnP</name>
    <name evidence="2" type="ORF">PCLFYP37_01380</name>
</gene>
<keyword evidence="2" id="KW-0378">Hydrolase</keyword>
<dbReference type="GO" id="GO:0103043">
    <property type="term" value="F:phosphoribosyl 1,2-cyclic phosphate phosphodiesterase activity"/>
    <property type="evidence" value="ECO:0007669"/>
    <property type="project" value="UniProtKB-EC"/>
</dbReference>
<sequence length="257" mass="29168">MRMKITFLGTGTSTGVPQIGCSCKVCRSTDARDKRLRTSVLVETEQTRILLDCGPDFRQQILPLDFRRIDAVLLTHEHYDHVGGIDDLRPFGVFGDVQLYASERTGGQLRQSLPYCFVEHKYPGVPQLRLHAVRPHEAFRVGELQVTPIEVMHARLPILGYRVGRMAYITDMKTIADSELDYLQGLDLLILNGLRHEPHYSHQTIEEACAFARRLCVPRTYLIHMGHHIDLHAVEDARLPEGVRMAYDGLVVDVEGE</sequence>
<feature type="domain" description="Metallo-beta-lactamase" evidence="1">
    <location>
        <begin position="36"/>
        <end position="227"/>
    </location>
</feature>
<dbReference type="SMART" id="SM00849">
    <property type="entry name" value="Lactamase_B"/>
    <property type="match status" value="1"/>
</dbReference>
<dbReference type="CDD" id="cd16279">
    <property type="entry name" value="metallo-hydrolase-like_MBL-fold"/>
    <property type="match status" value="1"/>
</dbReference>